<sequence length="149" mass="16801">MQSNSDSRFNILIVDDEPGDIDLVRLALAEGRFLCHTMVAINGKEAMAVLRREAPRFTDAPTPDLVLLDLNMPQMNGREVLRAMKEDPLLANIPVVVLTTSDVERDIVASYDLGASGYITKPVDMDQLFRDIHSVEEYWFCAVRRPPRN</sequence>
<dbReference type="AlphaFoldDB" id="A0A178MXN3"/>
<evidence type="ECO:0000256" key="1">
    <source>
        <dbReference type="PROSITE-ProRule" id="PRU00169"/>
    </source>
</evidence>
<dbReference type="InterPro" id="IPR001789">
    <property type="entry name" value="Sig_transdc_resp-reg_receiver"/>
</dbReference>
<dbReference type="Gene3D" id="3.40.50.2300">
    <property type="match status" value="1"/>
</dbReference>
<reference evidence="3 4" key="1">
    <citation type="submission" date="2016-04" db="EMBL/GenBank/DDBJ databases">
        <title>Draft genome sequence of freshwater magnetotactic bacteria Magnetospirillum marisnigri SP-1 and Magnetospirillum moscoviense BB-1.</title>
        <authorList>
            <person name="Koziaeva V."/>
            <person name="Dziuba M.V."/>
            <person name="Ivanov T.M."/>
            <person name="Kuznetsov B."/>
            <person name="Grouzdev D.S."/>
        </authorList>
    </citation>
    <scope>NUCLEOTIDE SEQUENCE [LARGE SCALE GENOMIC DNA]</scope>
    <source>
        <strain evidence="3 4">BB-1</strain>
    </source>
</reference>
<dbReference type="InterPro" id="IPR052893">
    <property type="entry name" value="TCS_response_regulator"/>
</dbReference>
<dbReference type="OrthoDB" id="9793549at2"/>
<dbReference type="Proteomes" id="UP000078543">
    <property type="component" value="Unassembled WGS sequence"/>
</dbReference>
<evidence type="ECO:0000259" key="2">
    <source>
        <dbReference type="PROSITE" id="PS50110"/>
    </source>
</evidence>
<dbReference type="EMBL" id="LWQU01000075">
    <property type="protein sequence ID" value="OAN58016.1"/>
    <property type="molecule type" value="Genomic_DNA"/>
</dbReference>
<dbReference type="Pfam" id="PF00072">
    <property type="entry name" value="Response_reg"/>
    <property type="match status" value="1"/>
</dbReference>
<dbReference type="PANTHER" id="PTHR44520">
    <property type="entry name" value="RESPONSE REGULATOR RCP1-RELATED"/>
    <property type="match status" value="1"/>
</dbReference>
<gene>
    <name evidence="3" type="ORF">A6A05_07535</name>
</gene>
<evidence type="ECO:0000313" key="3">
    <source>
        <dbReference type="EMBL" id="OAN58016.1"/>
    </source>
</evidence>
<dbReference type="STRING" id="1437059.A6A05_07535"/>
<dbReference type="SMART" id="SM00448">
    <property type="entry name" value="REC"/>
    <property type="match status" value="1"/>
</dbReference>
<feature type="modified residue" description="4-aspartylphosphate" evidence="1">
    <location>
        <position position="69"/>
    </location>
</feature>
<organism evidence="3 4">
    <name type="scientific">Magnetospirillum moscoviense</name>
    <dbReference type="NCBI Taxonomy" id="1437059"/>
    <lineage>
        <taxon>Bacteria</taxon>
        <taxon>Pseudomonadati</taxon>
        <taxon>Pseudomonadota</taxon>
        <taxon>Alphaproteobacteria</taxon>
        <taxon>Rhodospirillales</taxon>
        <taxon>Rhodospirillaceae</taxon>
        <taxon>Magnetospirillum</taxon>
    </lineage>
</organism>
<proteinExistence type="predicted"/>
<keyword evidence="1" id="KW-0597">Phosphoprotein</keyword>
<evidence type="ECO:0000313" key="4">
    <source>
        <dbReference type="Proteomes" id="UP000078543"/>
    </source>
</evidence>
<accession>A0A178MXN3</accession>
<dbReference type="InterPro" id="IPR011006">
    <property type="entry name" value="CheY-like_superfamily"/>
</dbReference>
<keyword evidence="4" id="KW-1185">Reference proteome</keyword>
<dbReference type="RefSeq" id="WP_068497576.1">
    <property type="nucleotide sequence ID" value="NZ_LWQU01000075.1"/>
</dbReference>
<dbReference type="GO" id="GO:0000160">
    <property type="term" value="P:phosphorelay signal transduction system"/>
    <property type="evidence" value="ECO:0007669"/>
    <property type="project" value="InterPro"/>
</dbReference>
<dbReference type="SUPFAM" id="SSF52172">
    <property type="entry name" value="CheY-like"/>
    <property type="match status" value="1"/>
</dbReference>
<protein>
    <submittedName>
        <fullName evidence="3">Response regulator</fullName>
    </submittedName>
</protein>
<comment type="caution">
    <text evidence="3">The sequence shown here is derived from an EMBL/GenBank/DDBJ whole genome shotgun (WGS) entry which is preliminary data.</text>
</comment>
<dbReference type="CDD" id="cd17557">
    <property type="entry name" value="REC_Rcp-like"/>
    <property type="match status" value="1"/>
</dbReference>
<dbReference type="PROSITE" id="PS50110">
    <property type="entry name" value="RESPONSE_REGULATORY"/>
    <property type="match status" value="1"/>
</dbReference>
<name>A0A178MXN3_9PROT</name>
<feature type="domain" description="Response regulatory" evidence="2">
    <location>
        <begin position="10"/>
        <end position="136"/>
    </location>
</feature>